<dbReference type="InterPro" id="IPR016171">
    <property type="entry name" value="Vanillyl_alc_oxidase_C-sub2"/>
</dbReference>
<name>A0A0A0JN98_9MICO</name>
<dbReference type="InterPro" id="IPR007173">
    <property type="entry name" value="ALO_C"/>
</dbReference>
<dbReference type="InterPro" id="IPR016167">
    <property type="entry name" value="FAD-bd_PCMH_sub1"/>
</dbReference>
<proteinExistence type="predicted"/>
<dbReference type="eggNOG" id="COG0277">
    <property type="taxonomic scope" value="Bacteria"/>
</dbReference>
<feature type="domain" description="FAD-binding PCMH-type" evidence="3">
    <location>
        <begin position="15"/>
        <end position="188"/>
    </location>
</feature>
<dbReference type="GO" id="GO:0071949">
    <property type="term" value="F:FAD binding"/>
    <property type="evidence" value="ECO:0007669"/>
    <property type="project" value="InterPro"/>
</dbReference>
<comment type="caution">
    <text evidence="4">The sequence shown here is derived from an EMBL/GenBank/DDBJ whole genome shotgun (WGS) entry which is preliminary data.</text>
</comment>
<keyword evidence="1" id="KW-0560">Oxidoreductase</keyword>
<dbReference type="AlphaFoldDB" id="A0A0A0JN98"/>
<reference evidence="4 5" key="1">
    <citation type="submission" date="2013-08" db="EMBL/GenBank/DDBJ databases">
        <title>The genome sequence of Knoellia subterranea.</title>
        <authorList>
            <person name="Zhu W."/>
            <person name="Wang G."/>
        </authorList>
    </citation>
    <scope>NUCLEOTIDE SEQUENCE [LARGE SCALE GENOMIC DNA]</scope>
    <source>
        <strain evidence="4 5">KCTC 19937</strain>
    </source>
</reference>
<dbReference type="EMBL" id="AVPK01000003">
    <property type="protein sequence ID" value="KGN38244.1"/>
    <property type="molecule type" value="Genomic_DNA"/>
</dbReference>
<dbReference type="GO" id="GO:0003885">
    <property type="term" value="F:D-arabinono-1,4-lactone oxidase activity"/>
    <property type="evidence" value="ECO:0007669"/>
    <property type="project" value="InterPro"/>
</dbReference>
<dbReference type="InterPro" id="IPR010031">
    <property type="entry name" value="FAD_lactone_oxidase-like"/>
</dbReference>
<dbReference type="RefSeq" id="WP_035903816.1">
    <property type="nucleotide sequence ID" value="NZ_AVPK01000003.1"/>
</dbReference>
<dbReference type="NCBIfam" id="TIGR01679">
    <property type="entry name" value="bact_FAD_ox"/>
    <property type="match status" value="1"/>
</dbReference>
<protein>
    <submittedName>
        <fullName evidence="4">FAD-linked oxidoreductase</fullName>
    </submittedName>
</protein>
<gene>
    <name evidence="4" type="ORF">N803_10845</name>
</gene>
<dbReference type="Proteomes" id="UP000030011">
    <property type="component" value="Unassembled WGS sequence"/>
</dbReference>
<organism evidence="4 5">
    <name type="scientific">Knoellia subterranea KCTC 19937</name>
    <dbReference type="NCBI Taxonomy" id="1385521"/>
    <lineage>
        <taxon>Bacteria</taxon>
        <taxon>Bacillati</taxon>
        <taxon>Actinomycetota</taxon>
        <taxon>Actinomycetes</taxon>
        <taxon>Micrococcales</taxon>
        <taxon>Intrasporangiaceae</taxon>
        <taxon>Knoellia</taxon>
    </lineage>
</organism>
<dbReference type="InterPro" id="IPR016169">
    <property type="entry name" value="FAD-bd_PCMH_sub2"/>
</dbReference>
<dbReference type="STRING" id="1385521.N803_10845"/>
<dbReference type="PANTHER" id="PTHR43762">
    <property type="entry name" value="L-GULONOLACTONE OXIDASE"/>
    <property type="match status" value="1"/>
</dbReference>
<dbReference type="Gene3D" id="3.30.70.2520">
    <property type="match status" value="1"/>
</dbReference>
<evidence type="ECO:0000259" key="3">
    <source>
        <dbReference type="PROSITE" id="PS51387"/>
    </source>
</evidence>
<dbReference type="OrthoDB" id="9800184at2"/>
<keyword evidence="5" id="KW-1185">Reference proteome</keyword>
<feature type="region of interest" description="Disordered" evidence="2">
    <location>
        <begin position="1"/>
        <end position="25"/>
    </location>
</feature>
<dbReference type="Pfam" id="PF01565">
    <property type="entry name" value="FAD_binding_4"/>
    <property type="match status" value="1"/>
</dbReference>
<dbReference type="GO" id="GO:0080049">
    <property type="term" value="F:L-gulono-1,4-lactone dehydrogenase activity"/>
    <property type="evidence" value="ECO:0007669"/>
    <property type="project" value="TreeGrafter"/>
</dbReference>
<dbReference type="Gene3D" id="1.10.45.10">
    <property type="entry name" value="Vanillyl-alcohol Oxidase, Chain A, domain 4"/>
    <property type="match status" value="1"/>
</dbReference>
<feature type="compositionally biased region" description="Polar residues" evidence="2">
    <location>
        <begin position="1"/>
        <end position="19"/>
    </location>
</feature>
<dbReference type="Pfam" id="PF04030">
    <property type="entry name" value="ALO"/>
    <property type="match status" value="1"/>
</dbReference>
<dbReference type="PIRSF" id="PIRSF000136">
    <property type="entry name" value="LGO_GLO"/>
    <property type="match status" value="1"/>
</dbReference>
<dbReference type="Gene3D" id="3.30.465.10">
    <property type="match status" value="1"/>
</dbReference>
<dbReference type="PANTHER" id="PTHR43762:SF1">
    <property type="entry name" value="D-ARABINONO-1,4-LACTONE OXIDASE"/>
    <property type="match status" value="1"/>
</dbReference>
<accession>A0A0A0JN98</accession>
<evidence type="ECO:0000313" key="4">
    <source>
        <dbReference type="EMBL" id="KGN38244.1"/>
    </source>
</evidence>
<dbReference type="Gene3D" id="3.30.43.10">
    <property type="entry name" value="Uridine Diphospho-n-acetylenolpyruvylglucosamine Reductase, domain 2"/>
    <property type="match status" value="1"/>
</dbReference>
<dbReference type="InterPro" id="IPR036318">
    <property type="entry name" value="FAD-bd_PCMH-like_sf"/>
</dbReference>
<dbReference type="SUPFAM" id="SSF56176">
    <property type="entry name" value="FAD-binding/transporter-associated domain-like"/>
    <property type="match status" value="1"/>
</dbReference>
<dbReference type="InterPro" id="IPR016166">
    <property type="entry name" value="FAD-bd_PCMH"/>
</dbReference>
<dbReference type="InterPro" id="IPR006094">
    <property type="entry name" value="Oxid_FAD_bind_N"/>
</dbReference>
<dbReference type="GO" id="GO:0016020">
    <property type="term" value="C:membrane"/>
    <property type="evidence" value="ECO:0007669"/>
    <property type="project" value="InterPro"/>
</dbReference>
<evidence type="ECO:0000256" key="1">
    <source>
        <dbReference type="ARBA" id="ARBA00023002"/>
    </source>
</evidence>
<sequence>MSTTAPSWSNWAGNVTASPSRVHEPRSVEEVAHAVQRAADRGERVRVVGAGHSFTPLVATDGTLLRLTHLSGILDVDRARGRVRVAGGTPLHVLNPLLDGLGLALPNLGDIDRQSIAGAIATGTHGTGVRLQGIAAAVTGLTLVLADGSVVSVGDSSVGDDAELFRAATVGLGAFGVVTEVELQCVPAFRLRALESPARLGEVLDGYEALVAEHDHVDFHWFPHTDRVLLKRNSRVGADDPGQPQPRWREWLDEQLLSNTVYEGLNRVAALRPGVVPRLNAVSSRVLGAKEYTDTSWKVFCTSRDVRFRESEYAVPPASLSAVVGELRTWIDSHDVSLPFPVEVRSTGADNVWLSTAYERENAYVAVHQYHRMDDGGVFAAFEAIVREHEGRPHWGKLHTLVAEDFARLYPRFGDVQRVRDRVDPERRFRNEHLARILAP</sequence>
<evidence type="ECO:0000313" key="5">
    <source>
        <dbReference type="Proteomes" id="UP000030011"/>
    </source>
</evidence>
<evidence type="ECO:0000256" key="2">
    <source>
        <dbReference type="SAM" id="MobiDB-lite"/>
    </source>
</evidence>
<dbReference type="PROSITE" id="PS51387">
    <property type="entry name" value="FAD_PCMH"/>
    <property type="match status" value="1"/>
</dbReference>